<dbReference type="Proteomes" id="UP001050691">
    <property type="component" value="Unassembled WGS sequence"/>
</dbReference>
<organism evidence="1 2">
    <name type="scientific">Clathrus columnatus</name>
    <dbReference type="NCBI Taxonomy" id="1419009"/>
    <lineage>
        <taxon>Eukaryota</taxon>
        <taxon>Fungi</taxon>
        <taxon>Dikarya</taxon>
        <taxon>Basidiomycota</taxon>
        <taxon>Agaricomycotina</taxon>
        <taxon>Agaricomycetes</taxon>
        <taxon>Phallomycetidae</taxon>
        <taxon>Phallales</taxon>
        <taxon>Clathraceae</taxon>
        <taxon>Clathrus</taxon>
    </lineage>
</organism>
<reference evidence="1" key="1">
    <citation type="submission" date="2021-10" db="EMBL/GenBank/DDBJ databases">
        <title>De novo Genome Assembly of Clathrus columnatus (Basidiomycota, Fungi) Using Illumina and Nanopore Sequence Data.</title>
        <authorList>
            <person name="Ogiso-Tanaka E."/>
            <person name="Itagaki H."/>
            <person name="Hosoya T."/>
            <person name="Hosaka K."/>
        </authorList>
    </citation>
    <scope>NUCLEOTIDE SEQUENCE</scope>
    <source>
        <strain evidence="1">MO-923</strain>
    </source>
</reference>
<proteinExistence type="predicted"/>
<dbReference type="AlphaFoldDB" id="A0AAV5ATF9"/>
<keyword evidence="2" id="KW-1185">Reference proteome</keyword>
<name>A0AAV5ATF9_9AGAM</name>
<sequence>MAFNGIYNITLNGGSVSANSATIGSKPGVSLVPINKDDPKQKSVYLGGITNWKWTIVA</sequence>
<dbReference type="EMBL" id="BPWL01000012">
    <property type="protein sequence ID" value="GJJ16044.1"/>
    <property type="molecule type" value="Genomic_DNA"/>
</dbReference>
<evidence type="ECO:0000313" key="2">
    <source>
        <dbReference type="Proteomes" id="UP001050691"/>
    </source>
</evidence>
<gene>
    <name evidence="1" type="ORF">Clacol_010323</name>
</gene>
<evidence type="ECO:0000313" key="1">
    <source>
        <dbReference type="EMBL" id="GJJ16044.1"/>
    </source>
</evidence>
<comment type="caution">
    <text evidence="1">The sequence shown here is derived from an EMBL/GenBank/DDBJ whole genome shotgun (WGS) entry which is preliminary data.</text>
</comment>
<protein>
    <submittedName>
        <fullName evidence="1">Uncharacterized protein</fullName>
    </submittedName>
</protein>
<accession>A0AAV5ATF9</accession>